<evidence type="ECO:0000313" key="2">
    <source>
        <dbReference type="EMBL" id="KAL2068022.1"/>
    </source>
</evidence>
<organism evidence="2 3">
    <name type="scientific">Oculimacula yallundae</name>
    <dbReference type="NCBI Taxonomy" id="86028"/>
    <lineage>
        <taxon>Eukaryota</taxon>
        <taxon>Fungi</taxon>
        <taxon>Dikarya</taxon>
        <taxon>Ascomycota</taxon>
        <taxon>Pezizomycotina</taxon>
        <taxon>Leotiomycetes</taxon>
        <taxon>Helotiales</taxon>
        <taxon>Ploettnerulaceae</taxon>
        <taxon>Oculimacula</taxon>
    </lineage>
</organism>
<gene>
    <name evidence="2" type="ORF">VTL71DRAFT_16120</name>
</gene>
<feature type="compositionally biased region" description="Polar residues" evidence="1">
    <location>
        <begin position="388"/>
        <end position="403"/>
    </location>
</feature>
<keyword evidence="3" id="KW-1185">Reference proteome</keyword>
<feature type="compositionally biased region" description="Pro residues" evidence="1">
    <location>
        <begin position="475"/>
        <end position="485"/>
    </location>
</feature>
<sequence length="589" mass="65267">MDLGAGAVFGAINTAFKFSEFAIELAEVGSENNVFVRTIQRVRLDLDETKRLLRVPAIEAHLVNNPQKLFWIEQAINSTKWALNDIGLFVERVRSDQDRDDTVSFLNRVRWVLNDHGKLDNRRAELATCHQTLTTVLNTLHPVEMLASFSPTIPSPTMAAPPTYESVSQVSDFMSPYNRKKRRMKVLETEIREPKVLSGPVFNEEIPSVGPGVARPLHDELASEMARLEIRDVSSSIVLSSISMTSASSIQSRSISNAEASVESHPQISNPPRPDSCTGTNSSGPINSWDLWKDYLERPSFPVSGGFQNPQDQEDLKSPLDDALFSDRSIPVMSPSSVSLMSFELEDTQSPGMSQTSFQHSYSSTSTQEVTLPSELDGLGISDRPTAQLPTPQNRTRPMSTPLSGIYELGFDSRPAPRRNTSFQPSSSQVNTSGGSSQYKAYSEPHIPQLRPGFTQREAYTTQPELHSPQKRETYPPPRVLPYPDDPPERPFQNPVSQVAPPFCPYPTDRTSIPASLSTYSYLRRATSPALSFTSEVSAVESVRSNSEIPAYMHPASLRPGLQMKRTAVSQSRRRRALMEAALGVIGEK</sequence>
<feature type="region of interest" description="Disordered" evidence="1">
    <location>
        <begin position="255"/>
        <end position="284"/>
    </location>
</feature>
<comment type="caution">
    <text evidence="2">The sequence shown here is derived from an EMBL/GenBank/DDBJ whole genome shotgun (WGS) entry which is preliminary data.</text>
</comment>
<name>A0ABR4CE97_9HELO</name>
<evidence type="ECO:0000256" key="1">
    <source>
        <dbReference type="SAM" id="MobiDB-lite"/>
    </source>
</evidence>
<dbReference type="EMBL" id="JAZHXI010000009">
    <property type="protein sequence ID" value="KAL2068022.1"/>
    <property type="molecule type" value="Genomic_DNA"/>
</dbReference>
<feature type="compositionally biased region" description="Polar residues" evidence="1">
    <location>
        <begin position="348"/>
        <end position="371"/>
    </location>
</feature>
<proteinExistence type="predicted"/>
<feature type="compositionally biased region" description="Low complexity" evidence="1">
    <location>
        <begin position="426"/>
        <end position="438"/>
    </location>
</feature>
<dbReference type="Proteomes" id="UP001595075">
    <property type="component" value="Unassembled WGS sequence"/>
</dbReference>
<reference evidence="2 3" key="1">
    <citation type="journal article" date="2024" name="Commun. Biol.">
        <title>Comparative genomic analysis of thermophilic fungi reveals convergent evolutionary adaptations and gene losses.</title>
        <authorList>
            <person name="Steindorff A.S."/>
            <person name="Aguilar-Pontes M.V."/>
            <person name="Robinson A.J."/>
            <person name="Andreopoulos B."/>
            <person name="LaButti K."/>
            <person name="Kuo A."/>
            <person name="Mondo S."/>
            <person name="Riley R."/>
            <person name="Otillar R."/>
            <person name="Haridas S."/>
            <person name="Lipzen A."/>
            <person name="Grimwood J."/>
            <person name="Schmutz J."/>
            <person name="Clum A."/>
            <person name="Reid I.D."/>
            <person name="Moisan M.C."/>
            <person name="Butler G."/>
            <person name="Nguyen T.T.M."/>
            <person name="Dewar K."/>
            <person name="Conant G."/>
            <person name="Drula E."/>
            <person name="Henrissat B."/>
            <person name="Hansel C."/>
            <person name="Singer S."/>
            <person name="Hutchinson M.I."/>
            <person name="de Vries R.P."/>
            <person name="Natvig D.O."/>
            <person name="Powell A.J."/>
            <person name="Tsang A."/>
            <person name="Grigoriev I.V."/>
        </authorList>
    </citation>
    <scope>NUCLEOTIDE SEQUENCE [LARGE SCALE GENOMIC DNA]</scope>
    <source>
        <strain evidence="2 3">CBS 494.80</strain>
    </source>
</reference>
<evidence type="ECO:0000313" key="3">
    <source>
        <dbReference type="Proteomes" id="UP001595075"/>
    </source>
</evidence>
<feature type="region of interest" description="Disordered" evidence="1">
    <location>
        <begin position="347"/>
        <end position="441"/>
    </location>
</feature>
<protein>
    <submittedName>
        <fullName evidence="2">Uncharacterized protein</fullName>
    </submittedName>
</protein>
<accession>A0ABR4CE97</accession>
<feature type="region of interest" description="Disordered" evidence="1">
    <location>
        <begin position="461"/>
        <end position="490"/>
    </location>
</feature>